<comment type="subcellular location">
    <subcellularLocation>
        <location evidence="1">Cell membrane</location>
        <topology evidence="1">Multi-pass membrane protein</topology>
    </subcellularLocation>
</comment>
<dbReference type="OrthoDB" id="10062876at2759"/>
<feature type="transmembrane region" description="Helical" evidence="9">
    <location>
        <begin position="189"/>
        <end position="211"/>
    </location>
</feature>
<feature type="transmembrane region" description="Helical" evidence="9">
    <location>
        <begin position="379"/>
        <end position="402"/>
    </location>
</feature>
<dbReference type="InterPro" id="IPR050598">
    <property type="entry name" value="AminoAcid_Transporter"/>
</dbReference>
<evidence type="ECO:0000256" key="9">
    <source>
        <dbReference type="SAM" id="Phobius"/>
    </source>
</evidence>
<feature type="transmembrane region" description="Helical" evidence="9">
    <location>
        <begin position="39"/>
        <end position="57"/>
    </location>
</feature>
<dbReference type="PANTHER" id="PTHR11785">
    <property type="entry name" value="AMINO ACID TRANSPORTER"/>
    <property type="match status" value="1"/>
</dbReference>
<evidence type="ECO:0000256" key="8">
    <source>
        <dbReference type="SAM" id="MobiDB-lite"/>
    </source>
</evidence>
<keyword evidence="3" id="KW-0813">Transport</keyword>
<dbReference type="AlphaFoldDB" id="A0A3S3SJ67"/>
<keyword evidence="4" id="KW-1003">Cell membrane</keyword>
<feature type="transmembrane region" description="Helical" evidence="9">
    <location>
        <begin position="157"/>
        <end position="177"/>
    </location>
</feature>
<evidence type="ECO:0000256" key="3">
    <source>
        <dbReference type="ARBA" id="ARBA00022448"/>
    </source>
</evidence>
<protein>
    <submittedName>
        <fullName evidence="10">Y+L amino acid transporter 2-like protein</fullName>
    </submittedName>
</protein>
<evidence type="ECO:0000256" key="2">
    <source>
        <dbReference type="ARBA" id="ARBA00007040"/>
    </source>
</evidence>
<reference evidence="10 12" key="1">
    <citation type="journal article" date="2018" name="Gigascience">
        <title>Genomes of trombidid mites reveal novel predicted allergens and laterally-transferred genes associated with secondary metabolism.</title>
        <authorList>
            <person name="Dong X."/>
            <person name="Chaisiri K."/>
            <person name="Xia D."/>
            <person name="Armstrong S.D."/>
            <person name="Fang Y."/>
            <person name="Donnelly M.J."/>
            <person name="Kadowaki T."/>
            <person name="McGarry J.W."/>
            <person name="Darby A.C."/>
            <person name="Makepeace B.L."/>
        </authorList>
    </citation>
    <scope>NUCLEOTIDE SEQUENCE [LARGE SCALE GENOMIC DNA]</scope>
    <source>
        <strain evidence="10">UoL-WK</strain>
    </source>
</reference>
<feature type="region of interest" description="Disordered" evidence="8">
    <location>
        <begin position="1"/>
        <end position="24"/>
    </location>
</feature>
<dbReference type="FunFam" id="1.20.1740.10:FF:000003">
    <property type="entry name" value="Y+L amino acid transporter 1 isoform X1"/>
    <property type="match status" value="1"/>
</dbReference>
<evidence type="ECO:0000313" key="10">
    <source>
        <dbReference type="EMBL" id="RWS15903.1"/>
    </source>
</evidence>
<evidence type="ECO:0000256" key="7">
    <source>
        <dbReference type="ARBA" id="ARBA00023136"/>
    </source>
</evidence>
<accession>A0A3S3SJ67</accession>
<proteinExistence type="inferred from homology"/>
<evidence type="ECO:0000256" key="5">
    <source>
        <dbReference type="ARBA" id="ARBA00022692"/>
    </source>
</evidence>
<feature type="transmembrane region" description="Helical" evidence="9">
    <location>
        <begin position="69"/>
        <end position="91"/>
    </location>
</feature>
<dbReference type="PIRSF" id="PIRSF006060">
    <property type="entry name" value="AA_transporter"/>
    <property type="match status" value="1"/>
</dbReference>
<evidence type="ECO:0000313" key="11">
    <source>
        <dbReference type="EMBL" id="RWS16521.1"/>
    </source>
</evidence>
<reference evidence="10" key="2">
    <citation type="submission" date="2018-11" db="EMBL/GenBank/DDBJ databases">
        <title>Trombidioid mite genomics.</title>
        <authorList>
            <person name="Dong X."/>
        </authorList>
    </citation>
    <scope>NUCLEOTIDE SEQUENCE</scope>
    <source>
        <strain evidence="10">UoL-WK</strain>
    </source>
</reference>
<keyword evidence="7 9" id="KW-0472">Membrane</keyword>
<dbReference type="Gene3D" id="1.20.1740.10">
    <property type="entry name" value="Amino acid/polyamine transporter I"/>
    <property type="match status" value="1"/>
</dbReference>
<dbReference type="Proteomes" id="UP000285301">
    <property type="component" value="Unassembled WGS sequence"/>
</dbReference>
<feature type="compositionally biased region" description="Basic and acidic residues" evidence="8">
    <location>
        <begin position="1"/>
        <end position="11"/>
    </location>
</feature>
<feature type="transmembrane region" description="Helical" evidence="9">
    <location>
        <begin position="442"/>
        <end position="461"/>
    </location>
</feature>
<dbReference type="PANTHER" id="PTHR11785:SF531">
    <property type="entry name" value="LARGE NEUTRAL AMINO ACIDS TRANSPORTER SMALL SUBUNIT 1"/>
    <property type="match status" value="1"/>
</dbReference>
<name>A0A3S3SJ67_9ACAR</name>
<feature type="transmembrane region" description="Helical" evidence="9">
    <location>
        <begin position="414"/>
        <end position="436"/>
    </location>
</feature>
<organism evidence="10 12">
    <name type="scientific">Dinothrombium tinctorium</name>
    <dbReference type="NCBI Taxonomy" id="1965070"/>
    <lineage>
        <taxon>Eukaryota</taxon>
        <taxon>Metazoa</taxon>
        <taxon>Ecdysozoa</taxon>
        <taxon>Arthropoda</taxon>
        <taxon>Chelicerata</taxon>
        <taxon>Arachnida</taxon>
        <taxon>Acari</taxon>
        <taxon>Acariformes</taxon>
        <taxon>Trombidiformes</taxon>
        <taxon>Prostigmata</taxon>
        <taxon>Anystina</taxon>
        <taxon>Parasitengona</taxon>
        <taxon>Trombidioidea</taxon>
        <taxon>Trombidiidae</taxon>
        <taxon>Dinothrombium</taxon>
    </lineage>
</organism>
<keyword evidence="12" id="KW-1185">Reference proteome</keyword>
<gene>
    <name evidence="11" type="ORF">B4U79_11428</name>
    <name evidence="10" type="ORF">B4U79_15248</name>
</gene>
<keyword evidence="6 9" id="KW-1133">Transmembrane helix</keyword>
<dbReference type="EMBL" id="NCKU01000342">
    <property type="protein sequence ID" value="RWS15903.1"/>
    <property type="molecule type" value="Genomic_DNA"/>
</dbReference>
<evidence type="ECO:0000313" key="12">
    <source>
        <dbReference type="Proteomes" id="UP000285301"/>
    </source>
</evidence>
<feature type="transmembrane region" description="Helical" evidence="9">
    <location>
        <begin position="305"/>
        <end position="334"/>
    </location>
</feature>
<feature type="transmembrane region" description="Helical" evidence="9">
    <location>
        <begin position="261"/>
        <end position="285"/>
    </location>
</feature>
<evidence type="ECO:0000256" key="4">
    <source>
        <dbReference type="ARBA" id="ARBA00022475"/>
    </source>
</evidence>
<dbReference type="EMBL" id="NCKU01000217">
    <property type="protein sequence ID" value="RWS16521.1"/>
    <property type="molecule type" value="Genomic_DNA"/>
</dbReference>
<evidence type="ECO:0000256" key="1">
    <source>
        <dbReference type="ARBA" id="ARBA00004651"/>
    </source>
</evidence>
<comment type="caution">
    <text evidence="10">The sequence shown here is derived from an EMBL/GenBank/DDBJ whole genome shotgun (WGS) entry which is preliminary data.</text>
</comment>
<feature type="transmembrane region" description="Helical" evidence="9">
    <location>
        <begin position="354"/>
        <end position="373"/>
    </location>
</feature>
<sequence length="494" mass="54843">NRSKMTKEDYKAVSQNDTSKSAGDKVGDDVVCLKPKMTLINGITVIVGSIIGSGIFISPKGVLKETGSVGLSLVVWVACGVFSMVGAYCYAELGCMITKTGADYAYIMDSFGPFVAFLRLWIECMIVRPCSQAIVALTFAVYVLRPFFPYCDPPKEAQLLLACICICVLTFVNCWNVKWATRVQDFFTYGKLLALLMIIVTGIVQLCRGYVQHFTFEGSEHDFTKIGLSFYSGLFAYNGWNYLNFVIEELKEPHKNLPKAIFISCILVTIVYTMTIVSFHSTLSVEEVLEAEAVGVTFAEKLYGWFTWIIPVSVALSTFGGVNGILFTSSRLFYAGAEQNQMPSLLSMIQINHLTPTPAVIFMCLLSMIYLIFEDIYLLINYVGFATWLAIGLAVCCIPYLRWKEPNLPRPIKVNLIFPISYIIATIIITVVSMSADPVGTGMGTIIILTGVPVYMLFIAWKNKPKPVQNAFDSLTSTLQKLLVVIPPEKRQDV</sequence>
<keyword evidence="5 9" id="KW-0812">Transmembrane</keyword>
<dbReference type="STRING" id="1965070.A0A3S3SJ67"/>
<dbReference type="GO" id="GO:0005886">
    <property type="term" value="C:plasma membrane"/>
    <property type="evidence" value="ECO:0007669"/>
    <property type="project" value="UniProtKB-SubCell"/>
</dbReference>
<feature type="non-terminal residue" evidence="10">
    <location>
        <position position="1"/>
    </location>
</feature>
<evidence type="ECO:0000256" key="6">
    <source>
        <dbReference type="ARBA" id="ARBA00022989"/>
    </source>
</evidence>
<dbReference type="Pfam" id="PF13520">
    <property type="entry name" value="AA_permease_2"/>
    <property type="match status" value="1"/>
</dbReference>
<feature type="transmembrane region" description="Helical" evidence="9">
    <location>
        <begin position="126"/>
        <end position="145"/>
    </location>
</feature>
<comment type="similarity">
    <text evidence="2">Belongs to the amino acid-polyamine-organocation (APC) superfamily. L-type amino acid transporter (LAT) (TC 2.A.3.8) family.</text>
</comment>
<dbReference type="GO" id="GO:0015179">
    <property type="term" value="F:L-amino acid transmembrane transporter activity"/>
    <property type="evidence" value="ECO:0007669"/>
    <property type="project" value="TreeGrafter"/>
</dbReference>
<feature type="transmembrane region" description="Helical" evidence="9">
    <location>
        <begin position="223"/>
        <end position="240"/>
    </location>
</feature>
<dbReference type="InterPro" id="IPR002293">
    <property type="entry name" value="AA/rel_permease1"/>
</dbReference>